<evidence type="ECO:0000256" key="3">
    <source>
        <dbReference type="ARBA" id="ARBA00012682"/>
    </source>
</evidence>
<evidence type="ECO:0000256" key="8">
    <source>
        <dbReference type="RuleBase" id="RU000414"/>
    </source>
</evidence>
<dbReference type="PRINTS" id="PR01703">
    <property type="entry name" value="MNSODISMTASE"/>
</dbReference>
<dbReference type="InterPro" id="IPR036324">
    <property type="entry name" value="Mn/Fe_SOD_N_sf"/>
</dbReference>
<feature type="domain" description="Manganese/iron superoxide dismutase C-terminal" evidence="10">
    <location>
        <begin position="95"/>
        <end position="193"/>
    </location>
</feature>
<dbReference type="STRING" id="1031564.CINS_0052"/>
<dbReference type="PANTHER" id="PTHR42769">
    <property type="entry name" value="SUPEROXIDE DISMUTASE"/>
    <property type="match status" value="1"/>
</dbReference>
<dbReference type="SUPFAM" id="SSF46609">
    <property type="entry name" value="Fe,Mn superoxide dismutase (SOD), N-terminal domain"/>
    <property type="match status" value="1"/>
</dbReference>
<evidence type="ECO:0000259" key="9">
    <source>
        <dbReference type="Pfam" id="PF00081"/>
    </source>
</evidence>
<feature type="binding site" evidence="7">
    <location>
        <position position="161"/>
    </location>
    <ligand>
        <name>Mn(2+)</name>
        <dbReference type="ChEBI" id="CHEBI:29035"/>
    </ligand>
</feature>
<gene>
    <name evidence="11" type="primary">sodB</name>
    <name evidence="11" type="ORF">CINS_0052</name>
</gene>
<feature type="binding site" evidence="7">
    <location>
        <position position="73"/>
    </location>
    <ligand>
        <name>Mn(2+)</name>
        <dbReference type="ChEBI" id="CHEBI:29035"/>
    </ligand>
</feature>
<keyword evidence="4 7" id="KW-0479">Metal-binding</keyword>
<dbReference type="AlphaFoldDB" id="A0A0A8GZ92"/>
<dbReference type="Gene3D" id="1.10.287.990">
    <property type="entry name" value="Fe,Mn superoxide dismutase (SOD) domain"/>
    <property type="match status" value="1"/>
</dbReference>
<comment type="subunit">
    <text evidence="2">Homodimer.</text>
</comment>
<dbReference type="GO" id="GO:0004784">
    <property type="term" value="F:superoxide dismutase activity"/>
    <property type="evidence" value="ECO:0007669"/>
    <property type="project" value="UniProtKB-EC"/>
</dbReference>
<dbReference type="SUPFAM" id="SSF54719">
    <property type="entry name" value="Fe,Mn superoxide dismutase (SOD), C-terminal domain"/>
    <property type="match status" value="1"/>
</dbReference>
<accession>A0A0A8GZ92</accession>
<dbReference type="PROSITE" id="PS00088">
    <property type="entry name" value="SOD_MN"/>
    <property type="match status" value="1"/>
</dbReference>
<keyword evidence="5 8" id="KW-0560">Oxidoreductase</keyword>
<evidence type="ECO:0000313" key="11">
    <source>
        <dbReference type="EMBL" id="AJC87061.1"/>
    </source>
</evidence>
<dbReference type="EC" id="1.15.1.1" evidence="3 8"/>
<evidence type="ECO:0000256" key="5">
    <source>
        <dbReference type="ARBA" id="ARBA00023002"/>
    </source>
</evidence>
<dbReference type="InterPro" id="IPR001189">
    <property type="entry name" value="Mn/Fe_SOD"/>
</dbReference>
<reference evidence="11 12" key="1">
    <citation type="journal article" date="2014" name="Genome Biol. Evol.">
        <title>Comparative Genomics of the Campylobacter lari Group.</title>
        <authorList>
            <person name="Miller W.G."/>
            <person name="Yee E."/>
            <person name="Chapman M.H."/>
            <person name="Smith T.P."/>
            <person name="Bono J.L."/>
            <person name="Huynh S."/>
            <person name="Parker C.T."/>
            <person name="Vandamme P."/>
            <person name="Luong K."/>
            <person name="Korlach J."/>
        </authorList>
    </citation>
    <scope>NUCLEOTIDE SEQUENCE [LARGE SCALE GENOMIC DNA]</scope>
    <source>
        <strain evidence="11 12">NCTC 12927</strain>
    </source>
</reference>
<evidence type="ECO:0000256" key="2">
    <source>
        <dbReference type="ARBA" id="ARBA00011738"/>
    </source>
</evidence>
<comment type="function">
    <text evidence="8">Destroys radicals which are normally produced within the cells and which are toxic to biological systems.</text>
</comment>
<dbReference type="Pfam" id="PF00081">
    <property type="entry name" value="Sod_Fe_N"/>
    <property type="match status" value="1"/>
</dbReference>
<dbReference type="GO" id="GO:0046872">
    <property type="term" value="F:metal ion binding"/>
    <property type="evidence" value="ECO:0007669"/>
    <property type="project" value="UniProtKB-KW"/>
</dbReference>
<dbReference type="GeneID" id="74430874"/>
<protein>
    <recommendedName>
        <fullName evidence="3 8">Superoxide dismutase</fullName>
        <ecNumber evidence="3 8">1.15.1.1</ecNumber>
    </recommendedName>
</protein>
<feature type="domain" description="Manganese/iron superoxide dismutase N-terminal" evidence="9">
    <location>
        <begin position="2"/>
        <end position="80"/>
    </location>
</feature>
<comment type="catalytic activity">
    <reaction evidence="8">
        <text>2 superoxide + 2 H(+) = H2O2 + O2</text>
        <dbReference type="Rhea" id="RHEA:20696"/>
        <dbReference type="ChEBI" id="CHEBI:15378"/>
        <dbReference type="ChEBI" id="CHEBI:15379"/>
        <dbReference type="ChEBI" id="CHEBI:16240"/>
        <dbReference type="ChEBI" id="CHEBI:18421"/>
        <dbReference type="EC" id="1.15.1.1"/>
    </reaction>
</comment>
<dbReference type="Gene3D" id="3.55.40.20">
    <property type="entry name" value="Iron/manganese superoxide dismutase, C-terminal domain"/>
    <property type="match status" value="1"/>
</dbReference>
<dbReference type="Pfam" id="PF02777">
    <property type="entry name" value="Sod_Fe_C"/>
    <property type="match status" value="1"/>
</dbReference>
<evidence type="ECO:0000259" key="10">
    <source>
        <dbReference type="Pfam" id="PF02777"/>
    </source>
</evidence>
<dbReference type="InterPro" id="IPR036314">
    <property type="entry name" value="SOD_C_sf"/>
</dbReference>
<keyword evidence="6" id="KW-0408">Iron</keyword>
<sequence length="218" mass="24963">MFELRKLPYEVDAFGDFLSAETFSFHHGKHHQTYVNNLNNLIKGTQFEGKDLVYIIKNSEGGIFNNAAQVYNHDFYFDCIKPKTCCGCGCSLDESFKAAVEKDFGSMENLKEEFIKGATGVFGSGWFWLVYNVKSKKLELTGTSNAATPITEDKIPLLVVDVWEHAYYVDHRNARPAYLEKFYSHINWEFVSKAYEWAIKEGMNSVSFYANELHPVNS</sequence>
<comment type="similarity">
    <text evidence="1 8">Belongs to the iron/manganese superoxide dismutase family.</text>
</comment>
<feature type="binding site" evidence="7">
    <location>
        <position position="26"/>
    </location>
    <ligand>
        <name>Mn(2+)</name>
        <dbReference type="ChEBI" id="CHEBI:29035"/>
    </ligand>
</feature>
<dbReference type="Proteomes" id="UP000031163">
    <property type="component" value="Chromosome"/>
</dbReference>
<evidence type="ECO:0000256" key="4">
    <source>
        <dbReference type="ARBA" id="ARBA00022723"/>
    </source>
</evidence>
<dbReference type="InterPro" id="IPR019832">
    <property type="entry name" value="Mn/Fe_SOD_C"/>
</dbReference>
<evidence type="ECO:0000256" key="6">
    <source>
        <dbReference type="ARBA" id="ARBA00023004"/>
    </source>
</evidence>
<dbReference type="PIRSF" id="PIRSF000349">
    <property type="entry name" value="SODismutase"/>
    <property type="match status" value="1"/>
</dbReference>
<proteinExistence type="inferred from homology"/>
<evidence type="ECO:0000256" key="1">
    <source>
        <dbReference type="ARBA" id="ARBA00008714"/>
    </source>
</evidence>
<dbReference type="HOGENOM" id="CLU_031625_0_0_7"/>
<evidence type="ECO:0000313" key="12">
    <source>
        <dbReference type="Proteomes" id="UP000031163"/>
    </source>
</evidence>
<dbReference type="FunFam" id="1.10.287.990:FF:000002">
    <property type="entry name" value="Superoxide dismutase"/>
    <property type="match status" value="1"/>
</dbReference>
<evidence type="ECO:0000256" key="7">
    <source>
        <dbReference type="PIRSR" id="PIRSR000349-1"/>
    </source>
</evidence>
<dbReference type="InterPro" id="IPR019831">
    <property type="entry name" value="Mn/Fe_SOD_N"/>
</dbReference>
<feature type="binding site" evidence="7">
    <location>
        <position position="165"/>
    </location>
    <ligand>
        <name>Mn(2+)</name>
        <dbReference type="ChEBI" id="CHEBI:29035"/>
    </ligand>
</feature>
<dbReference type="RefSeq" id="WP_039648857.1">
    <property type="nucleotide sequence ID" value="NZ_CP007770.1"/>
</dbReference>
<organism evidence="11 12">
    <name type="scientific">Campylobacter insulaenigrae NCTC 12927</name>
    <dbReference type="NCBI Taxonomy" id="1031564"/>
    <lineage>
        <taxon>Bacteria</taxon>
        <taxon>Pseudomonadati</taxon>
        <taxon>Campylobacterota</taxon>
        <taxon>Epsilonproteobacteria</taxon>
        <taxon>Campylobacterales</taxon>
        <taxon>Campylobacteraceae</taxon>
        <taxon>Campylobacter</taxon>
    </lineage>
</organism>
<dbReference type="EMBL" id="CP007770">
    <property type="protein sequence ID" value="AJC87061.1"/>
    <property type="molecule type" value="Genomic_DNA"/>
</dbReference>
<dbReference type="InterPro" id="IPR019833">
    <property type="entry name" value="Mn/Fe_SOD_BS"/>
</dbReference>
<name>A0A0A8GZ92_9BACT</name>
<dbReference type="PANTHER" id="PTHR42769:SF3">
    <property type="entry name" value="SUPEROXIDE DISMUTASE [FE] 2, CHLOROPLASTIC"/>
    <property type="match status" value="1"/>
</dbReference>
<dbReference type="KEGG" id="cis:CINS_0052"/>